<organism evidence="1 2">
    <name type="scientific">Trifolium subterraneum</name>
    <name type="common">Subterranean clover</name>
    <dbReference type="NCBI Taxonomy" id="3900"/>
    <lineage>
        <taxon>Eukaryota</taxon>
        <taxon>Viridiplantae</taxon>
        <taxon>Streptophyta</taxon>
        <taxon>Embryophyta</taxon>
        <taxon>Tracheophyta</taxon>
        <taxon>Spermatophyta</taxon>
        <taxon>Magnoliopsida</taxon>
        <taxon>eudicotyledons</taxon>
        <taxon>Gunneridae</taxon>
        <taxon>Pentapetalae</taxon>
        <taxon>rosids</taxon>
        <taxon>fabids</taxon>
        <taxon>Fabales</taxon>
        <taxon>Fabaceae</taxon>
        <taxon>Papilionoideae</taxon>
        <taxon>50 kb inversion clade</taxon>
        <taxon>NPAAA clade</taxon>
        <taxon>Hologalegina</taxon>
        <taxon>IRL clade</taxon>
        <taxon>Trifolieae</taxon>
        <taxon>Trifolium</taxon>
    </lineage>
</organism>
<keyword evidence="2" id="KW-1185">Reference proteome</keyword>
<gene>
    <name evidence="1" type="ORF">TSUD_239380</name>
</gene>
<dbReference type="AlphaFoldDB" id="A0A2Z6P3H4"/>
<evidence type="ECO:0000313" key="2">
    <source>
        <dbReference type="Proteomes" id="UP000242715"/>
    </source>
</evidence>
<dbReference type="Proteomes" id="UP000242715">
    <property type="component" value="Unassembled WGS sequence"/>
</dbReference>
<proteinExistence type="predicted"/>
<dbReference type="EMBL" id="DF973939">
    <property type="protein sequence ID" value="GAU42775.1"/>
    <property type="molecule type" value="Genomic_DNA"/>
</dbReference>
<protein>
    <submittedName>
        <fullName evidence="1">Uncharacterized protein</fullName>
    </submittedName>
</protein>
<accession>A0A2Z6P3H4</accession>
<evidence type="ECO:0000313" key="1">
    <source>
        <dbReference type="EMBL" id="GAU42775.1"/>
    </source>
</evidence>
<sequence length="145" mass="15902">MQSLAVEYETQEVQIPIEIPLSSLLSPLPPLHLGIPVKGVTKGGIGWPITIGGEVKFKYDLNVAIQVLSIKCAEFMFTLIPIHPWNHNEMKLGGEWQKSDRLAFQIEMNHIPGFAETIGSLKCMIGTQKGTAIARINNHGDNSGV</sequence>
<name>A0A2Z6P3H4_TRISU</name>
<reference evidence="2" key="1">
    <citation type="journal article" date="2017" name="Front. Plant Sci.">
        <title>Climate Clever Clovers: New Paradigm to Reduce the Environmental Footprint of Ruminants by Breeding Low Methanogenic Forages Utilizing Haplotype Variation.</title>
        <authorList>
            <person name="Kaur P."/>
            <person name="Appels R."/>
            <person name="Bayer P.E."/>
            <person name="Keeble-Gagnere G."/>
            <person name="Wang J."/>
            <person name="Hirakawa H."/>
            <person name="Shirasawa K."/>
            <person name="Vercoe P."/>
            <person name="Stefanova K."/>
            <person name="Durmic Z."/>
            <person name="Nichols P."/>
            <person name="Revell C."/>
            <person name="Isobe S.N."/>
            <person name="Edwards D."/>
            <person name="Erskine W."/>
        </authorList>
    </citation>
    <scope>NUCLEOTIDE SEQUENCE [LARGE SCALE GENOMIC DNA]</scope>
    <source>
        <strain evidence="2">cv. Daliak</strain>
    </source>
</reference>